<dbReference type="EMBL" id="OKRB01000073">
    <property type="protein sequence ID" value="SPE18985.1"/>
    <property type="molecule type" value="Genomic_DNA"/>
</dbReference>
<feature type="transmembrane region" description="Helical" evidence="1">
    <location>
        <begin position="7"/>
        <end position="26"/>
    </location>
</feature>
<evidence type="ECO:0000256" key="1">
    <source>
        <dbReference type="SAM" id="Phobius"/>
    </source>
</evidence>
<dbReference type="OrthoDB" id="118826at2"/>
<reference evidence="3" key="1">
    <citation type="submission" date="2018-02" db="EMBL/GenBank/DDBJ databases">
        <authorList>
            <person name="Hausmann B."/>
        </authorList>
    </citation>
    <scope>NUCLEOTIDE SEQUENCE [LARGE SCALE GENOMIC DNA]</scope>
    <source>
        <strain evidence="3">Peat soil MAG SbA5</strain>
    </source>
</reference>
<organism evidence="2 3">
    <name type="scientific">Candidatus Sulfuritelmatomonas gaucii</name>
    <dbReference type="NCBI Taxonomy" id="2043161"/>
    <lineage>
        <taxon>Bacteria</taxon>
        <taxon>Pseudomonadati</taxon>
        <taxon>Acidobacteriota</taxon>
        <taxon>Terriglobia</taxon>
        <taxon>Terriglobales</taxon>
        <taxon>Acidobacteriaceae</taxon>
        <taxon>Candidatus Sulfuritelmatomonas</taxon>
    </lineage>
</organism>
<protein>
    <submittedName>
        <fullName evidence="2">Uncharacterized protein</fullName>
    </submittedName>
</protein>
<evidence type="ECO:0000313" key="2">
    <source>
        <dbReference type="EMBL" id="SPE18985.1"/>
    </source>
</evidence>
<name>A0A2N9L7P0_9BACT</name>
<feature type="transmembrane region" description="Helical" evidence="1">
    <location>
        <begin position="144"/>
        <end position="165"/>
    </location>
</feature>
<sequence length="265" mass="29595">MSISLDNAIWLAGIFTEAALVMLLSYRHIWRTLPIFCSFCVWDVLSNIGALVISQSHAIDPHVYFHVYFWETIISSILEFCVLVELGWSVLRPVRASLPRIALFVVGGLLLAVGAVIWPFAAVQGLAHASRQALLLVQIQHTVSILRIVFFLLLAASSQLLSIGWRDRELQVATGLGFYSLVNVAVSIVQSRQSTTVQYIRLEEFVVVSFLCSLVYWVVSFSQKEAARREFTPQMQKVLLAMAGSARTARVALSDARSDKPNKRN</sequence>
<proteinExistence type="predicted"/>
<keyword evidence="1" id="KW-1133">Transmembrane helix</keyword>
<gene>
    <name evidence="2" type="ORF">SBA5_180018</name>
</gene>
<dbReference type="Proteomes" id="UP000239735">
    <property type="component" value="Unassembled WGS sequence"/>
</dbReference>
<accession>A0A2N9L7P0</accession>
<feature type="transmembrane region" description="Helical" evidence="1">
    <location>
        <begin position="171"/>
        <end position="190"/>
    </location>
</feature>
<evidence type="ECO:0000313" key="3">
    <source>
        <dbReference type="Proteomes" id="UP000239735"/>
    </source>
</evidence>
<dbReference type="AlphaFoldDB" id="A0A2N9L7P0"/>
<keyword evidence="1" id="KW-0812">Transmembrane</keyword>
<feature type="transmembrane region" description="Helical" evidence="1">
    <location>
        <begin position="202"/>
        <end position="219"/>
    </location>
</feature>
<feature type="transmembrane region" description="Helical" evidence="1">
    <location>
        <begin position="101"/>
        <end position="123"/>
    </location>
</feature>
<feature type="transmembrane region" description="Helical" evidence="1">
    <location>
        <begin position="65"/>
        <end position="89"/>
    </location>
</feature>
<keyword evidence="1" id="KW-0472">Membrane</keyword>